<name>A0A9N8EGM0_9STRA</name>
<accession>A0A9N8EGM0</accession>
<organism evidence="1 2">
    <name type="scientific">Seminavis robusta</name>
    <dbReference type="NCBI Taxonomy" id="568900"/>
    <lineage>
        <taxon>Eukaryota</taxon>
        <taxon>Sar</taxon>
        <taxon>Stramenopiles</taxon>
        <taxon>Ochrophyta</taxon>
        <taxon>Bacillariophyta</taxon>
        <taxon>Bacillariophyceae</taxon>
        <taxon>Bacillariophycidae</taxon>
        <taxon>Naviculales</taxon>
        <taxon>Naviculaceae</taxon>
        <taxon>Seminavis</taxon>
    </lineage>
</organism>
<evidence type="ECO:0000313" key="1">
    <source>
        <dbReference type="EMBL" id="CAB9520772.1"/>
    </source>
</evidence>
<keyword evidence="2" id="KW-1185">Reference proteome</keyword>
<sequence length="379" mass="42493">MAATSPTTTTRTTTRTMGLSFDENESVSNCSEKTCSTTTSTMASPESAFSLMVEGDYTYAPTSSAMAKSAMAILETRIGERLASSSSSGELRLLSMKESFDRSILTQFYEELMIPNFPLEEERDDLEDWLLYLDPTFSKEEEEDSDNDGPQDGTSMDVLILTIDNGTTTTILGGIAFEYYPQAQVGLLSYMVVSTEFRRLGILGTLHPVFCHALQGLHELTTQAHTPIAAILAETNTATAGDVPTQVARKRHEILFKLGYRLLQFPYVQPPLATDGESFDDIMLLLYVGNNSSNSSQSTSTSSMDTTILYKYVLDFYYSVFGTNQEPLFQDHWYFQLVTWYQQQCPSTHIQTQLPWEDVTPTFLAQMKQQQQQQQEEGK</sequence>
<evidence type="ECO:0000313" key="2">
    <source>
        <dbReference type="Proteomes" id="UP001153069"/>
    </source>
</evidence>
<dbReference type="EMBL" id="CAICTM010001131">
    <property type="protein sequence ID" value="CAB9520772.1"/>
    <property type="molecule type" value="Genomic_DNA"/>
</dbReference>
<dbReference type="Proteomes" id="UP001153069">
    <property type="component" value="Unassembled WGS sequence"/>
</dbReference>
<gene>
    <name evidence="1" type="ORF">SEMRO_1133_G244820.1</name>
</gene>
<dbReference type="AlphaFoldDB" id="A0A9N8EGM0"/>
<protein>
    <submittedName>
        <fullName evidence="1">Uncharacterized protein</fullName>
    </submittedName>
</protein>
<proteinExistence type="predicted"/>
<comment type="caution">
    <text evidence="1">The sequence shown here is derived from an EMBL/GenBank/DDBJ whole genome shotgun (WGS) entry which is preliminary data.</text>
</comment>
<dbReference type="OrthoDB" id="5046242at2759"/>
<reference evidence="1" key="1">
    <citation type="submission" date="2020-06" db="EMBL/GenBank/DDBJ databases">
        <authorList>
            <consortium name="Plant Systems Biology data submission"/>
        </authorList>
    </citation>
    <scope>NUCLEOTIDE SEQUENCE</scope>
    <source>
        <strain evidence="1">D6</strain>
    </source>
</reference>